<dbReference type="EMBL" id="KN769636">
    <property type="protein sequence ID" value="KIH46296.1"/>
    <property type="molecule type" value="Genomic_DNA"/>
</dbReference>
<feature type="domain" description="Peptidase M13 N-terminal" evidence="1">
    <location>
        <begin position="3"/>
        <end position="74"/>
    </location>
</feature>
<reference evidence="2 3" key="1">
    <citation type="submission" date="2013-12" db="EMBL/GenBank/DDBJ databases">
        <title>Draft genome of the parsitic nematode Ancylostoma duodenale.</title>
        <authorList>
            <person name="Mitreva M."/>
        </authorList>
    </citation>
    <scope>NUCLEOTIDE SEQUENCE [LARGE SCALE GENOMIC DNA]</scope>
    <source>
        <strain evidence="2 3">Zhejiang</strain>
    </source>
</reference>
<dbReference type="SUPFAM" id="SSF55486">
    <property type="entry name" value="Metalloproteases ('zincins'), catalytic domain"/>
    <property type="match status" value="1"/>
</dbReference>
<dbReference type="InterPro" id="IPR008753">
    <property type="entry name" value="Peptidase_M13_N"/>
</dbReference>
<accession>A0A0C2FN80</accession>
<dbReference type="Proteomes" id="UP000054047">
    <property type="component" value="Unassembled WGS sequence"/>
</dbReference>
<organism evidence="2 3">
    <name type="scientific">Ancylostoma duodenale</name>
    <dbReference type="NCBI Taxonomy" id="51022"/>
    <lineage>
        <taxon>Eukaryota</taxon>
        <taxon>Metazoa</taxon>
        <taxon>Ecdysozoa</taxon>
        <taxon>Nematoda</taxon>
        <taxon>Chromadorea</taxon>
        <taxon>Rhabditida</taxon>
        <taxon>Rhabditina</taxon>
        <taxon>Rhabditomorpha</taxon>
        <taxon>Strongyloidea</taxon>
        <taxon>Ancylostomatidae</taxon>
        <taxon>Ancylostomatinae</taxon>
        <taxon>Ancylostoma</taxon>
    </lineage>
</organism>
<dbReference type="InterPro" id="IPR042089">
    <property type="entry name" value="Peptidase_M13_dom_2"/>
</dbReference>
<evidence type="ECO:0000259" key="1">
    <source>
        <dbReference type="Pfam" id="PF05649"/>
    </source>
</evidence>
<evidence type="ECO:0000313" key="2">
    <source>
        <dbReference type="EMBL" id="KIH46296.1"/>
    </source>
</evidence>
<sequence length="78" mass="9388">MADDQRHDIAELYTKMTLGQMREQLPNFDWQLFFNEVFRDITSKNGSRISFDENAEVVVYGVEFLRRLDKLLPQFEKR</sequence>
<gene>
    <name evidence="2" type="ORF">ANCDUO_23652</name>
</gene>
<dbReference type="Pfam" id="PF05649">
    <property type="entry name" value="Peptidase_M13_N"/>
    <property type="match status" value="1"/>
</dbReference>
<keyword evidence="3" id="KW-1185">Reference proteome</keyword>
<dbReference type="OrthoDB" id="6475849at2759"/>
<proteinExistence type="predicted"/>
<protein>
    <recommendedName>
        <fullName evidence="1">Peptidase M13 N-terminal domain-containing protein</fullName>
    </recommendedName>
</protein>
<dbReference type="AlphaFoldDB" id="A0A0C2FN80"/>
<dbReference type="GO" id="GO:0006508">
    <property type="term" value="P:proteolysis"/>
    <property type="evidence" value="ECO:0007669"/>
    <property type="project" value="InterPro"/>
</dbReference>
<name>A0A0C2FN80_9BILA</name>
<dbReference type="Gene3D" id="1.10.1380.10">
    <property type="entry name" value="Neutral endopeptidase , domain2"/>
    <property type="match status" value="1"/>
</dbReference>
<evidence type="ECO:0000313" key="3">
    <source>
        <dbReference type="Proteomes" id="UP000054047"/>
    </source>
</evidence>